<organism evidence="1 2">
    <name type="scientific">Rhizobium leguminosarum</name>
    <dbReference type="NCBI Taxonomy" id="384"/>
    <lineage>
        <taxon>Bacteria</taxon>
        <taxon>Pseudomonadati</taxon>
        <taxon>Pseudomonadota</taxon>
        <taxon>Alphaproteobacteria</taxon>
        <taxon>Hyphomicrobiales</taxon>
        <taxon>Rhizobiaceae</taxon>
        <taxon>Rhizobium/Agrobacterium group</taxon>
        <taxon>Rhizobium</taxon>
    </lineage>
</organism>
<dbReference type="AlphaFoldDB" id="A0A2K9Z7D9"/>
<dbReference type="Proteomes" id="UP000238523">
    <property type="component" value="Chromosome"/>
</dbReference>
<sequence>MVTIPESIKTLPGASALDDLVSAGWESGEFGPVEPLFQNMKDIIVDLVGAREREEPQICLTRSAAFWPLPLNLPSMPLCGAHAQYIYRYYKYAYK</sequence>
<name>A0A2K9Z7D9_RHILE</name>
<evidence type="ECO:0000313" key="1">
    <source>
        <dbReference type="EMBL" id="AUW44158.1"/>
    </source>
</evidence>
<proteinExistence type="predicted"/>
<gene>
    <name evidence="1" type="ORF">CUJ84_Chr003827</name>
</gene>
<evidence type="ECO:0000313" key="2">
    <source>
        <dbReference type="Proteomes" id="UP000238523"/>
    </source>
</evidence>
<protein>
    <submittedName>
        <fullName evidence="1">Uncharacterized protein</fullName>
    </submittedName>
</protein>
<reference evidence="1 2" key="1">
    <citation type="submission" date="2017-11" db="EMBL/GenBank/DDBJ databases">
        <title>Complete genome of Rhizobium leguminosarum Norway, an ineffective micro-symbiont.</title>
        <authorList>
            <person name="Hoffrichter A."/>
            <person name="Liang J."/>
            <person name="Brachmann A."/>
            <person name="Marin M."/>
        </authorList>
    </citation>
    <scope>NUCLEOTIDE SEQUENCE [LARGE SCALE GENOMIC DNA]</scope>
    <source>
        <strain evidence="1 2">Norway</strain>
    </source>
</reference>
<dbReference type="EMBL" id="CP025012">
    <property type="protein sequence ID" value="AUW44158.1"/>
    <property type="molecule type" value="Genomic_DNA"/>
</dbReference>
<accession>A0A2K9Z7D9</accession>